<gene>
    <name evidence="2" type="ORF">V5799_027359</name>
</gene>
<dbReference type="AlphaFoldDB" id="A0AAQ4DFY3"/>
<protein>
    <submittedName>
        <fullName evidence="2">Uncharacterized protein</fullName>
    </submittedName>
</protein>
<keyword evidence="3" id="KW-1185">Reference proteome</keyword>
<feature type="region of interest" description="Disordered" evidence="1">
    <location>
        <begin position="1"/>
        <end position="98"/>
    </location>
</feature>
<evidence type="ECO:0000313" key="2">
    <source>
        <dbReference type="EMBL" id="KAK8761373.1"/>
    </source>
</evidence>
<evidence type="ECO:0000256" key="1">
    <source>
        <dbReference type="SAM" id="MobiDB-lite"/>
    </source>
</evidence>
<reference evidence="2 3" key="1">
    <citation type="journal article" date="2023" name="Arcadia Sci">
        <title>De novo assembly of a long-read Amblyomma americanum tick genome.</title>
        <authorList>
            <person name="Chou S."/>
            <person name="Poskanzer K.E."/>
            <person name="Rollins M."/>
            <person name="Thuy-Boun P.S."/>
        </authorList>
    </citation>
    <scope>NUCLEOTIDE SEQUENCE [LARGE SCALE GENOMIC DNA]</scope>
    <source>
        <strain evidence="2">F_SG_1</strain>
        <tissue evidence="2">Salivary glands</tissue>
    </source>
</reference>
<feature type="region of interest" description="Disordered" evidence="1">
    <location>
        <begin position="111"/>
        <end position="154"/>
    </location>
</feature>
<proteinExistence type="predicted"/>
<dbReference type="Proteomes" id="UP001321473">
    <property type="component" value="Unassembled WGS sequence"/>
</dbReference>
<feature type="compositionally biased region" description="Low complexity" evidence="1">
    <location>
        <begin position="14"/>
        <end position="30"/>
    </location>
</feature>
<accession>A0AAQ4DFY3</accession>
<dbReference type="EMBL" id="JARKHS020031237">
    <property type="protein sequence ID" value="KAK8761373.1"/>
    <property type="molecule type" value="Genomic_DNA"/>
</dbReference>
<comment type="caution">
    <text evidence="2">The sequence shown here is derived from an EMBL/GenBank/DDBJ whole genome shotgun (WGS) entry which is preliminary data.</text>
</comment>
<evidence type="ECO:0000313" key="3">
    <source>
        <dbReference type="Proteomes" id="UP001321473"/>
    </source>
</evidence>
<feature type="compositionally biased region" description="Basic and acidic residues" evidence="1">
    <location>
        <begin position="77"/>
        <end position="87"/>
    </location>
</feature>
<name>A0AAQ4DFY3_AMBAM</name>
<organism evidence="2 3">
    <name type="scientific">Amblyomma americanum</name>
    <name type="common">Lone star tick</name>
    <dbReference type="NCBI Taxonomy" id="6943"/>
    <lineage>
        <taxon>Eukaryota</taxon>
        <taxon>Metazoa</taxon>
        <taxon>Ecdysozoa</taxon>
        <taxon>Arthropoda</taxon>
        <taxon>Chelicerata</taxon>
        <taxon>Arachnida</taxon>
        <taxon>Acari</taxon>
        <taxon>Parasitiformes</taxon>
        <taxon>Ixodida</taxon>
        <taxon>Ixodoidea</taxon>
        <taxon>Ixodidae</taxon>
        <taxon>Amblyomminae</taxon>
        <taxon>Amblyomma</taxon>
    </lineage>
</organism>
<sequence length="154" mass="16456">MQARRGGLHTASRAAPCISIAPGPAAAAGPNGSQTPWYRLGAPLSRPPRLVARQGPPPAGPPLSGQPARRPPSSPGDDGRHQREVFRPEGSLSGRGRVAWVPQDRREAFLHGEAPPWRAPVGTQRERSASAPAVRTANSRLRGERRSHCQVFHA</sequence>